<feature type="transmembrane region" description="Helical" evidence="6">
    <location>
        <begin position="164"/>
        <end position="184"/>
    </location>
</feature>
<feature type="transmembrane region" description="Helical" evidence="6">
    <location>
        <begin position="205"/>
        <end position="227"/>
    </location>
</feature>
<evidence type="ECO:0000256" key="4">
    <source>
        <dbReference type="ARBA" id="ARBA00022989"/>
    </source>
</evidence>
<comment type="caution">
    <text evidence="8">The sequence shown here is derived from an EMBL/GenBank/DDBJ whole genome shotgun (WGS) entry which is preliminary data.</text>
</comment>
<dbReference type="SUPFAM" id="SSF55729">
    <property type="entry name" value="Acyl-CoA N-acyltransferases (Nat)"/>
    <property type="match status" value="1"/>
</dbReference>
<keyword evidence="4 6" id="KW-1133">Transmembrane helix</keyword>
<evidence type="ECO:0000313" key="9">
    <source>
        <dbReference type="Proteomes" id="UP000318681"/>
    </source>
</evidence>
<proteinExistence type="predicted"/>
<feature type="transmembrane region" description="Helical" evidence="6">
    <location>
        <begin position="399"/>
        <end position="417"/>
    </location>
</feature>
<feature type="transmembrane region" description="Helical" evidence="6">
    <location>
        <begin position="424"/>
        <end position="442"/>
    </location>
</feature>
<comment type="subcellular location">
    <subcellularLocation>
        <location evidence="1">Cell membrane</location>
        <topology evidence="1">Multi-pass membrane protein</topology>
    </subcellularLocation>
</comment>
<dbReference type="PANTHER" id="PTHR34697:SF2">
    <property type="entry name" value="PHOSPHATIDYLGLYCEROL LYSYLTRANSFERASE"/>
    <property type="match status" value="1"/>
</dbReference>
<feature type="transmembrane region" description="Helical" evidence="6">
    <location>
        <begin position="454"/>
        <end position="475"/>
    </location>
</feature>
<feature type="transmembrane region" description="Helical" evidence="6">
    <location>
        <begin position="281"/>
        <end position="302"/>
    </location>
</feature>
<dbReference type="InterPro" id="IPR024320">
    <property type="entry name" value="LPG_synthase_C"/>
</dbReference>
<feature type="transmembrane region" description="Helical" evidence="6">
    <location>
        <begin position="133"/>
        <end position="152"/>
    </location>
</feature>
<evidence type="ECO:0000256" key="1">
    <source>
        <dbReference type="ARBA" id="ARBA00004651"/>
    </source>
</evidence>
<keyword evidence="3 6" id="KW-0812">Transmembrane</keyword>
<dbReference type="EMBL" id="VNIM01000109">
    <property type="protein sequence ID" value="TVV70788.1"/>
    <property type="molecule type" value="Genomic_DNA"/>
</dbReference>
<evidence type="ECO:0000259" key="7">
    <source>
        <dbReference type="Pfam" id="PF09924"/>
    </source>
</evidence>
<sequence length="872" mass="92690">MAFATRYRAALSGGVLLLVTALALFAVHSLLAEVRLDHVRAALSALGWGQVAAALLFTAGSYLALTCYDVLALRVIARTVPYRVAALASFTSYTLSHNLGLSLLTGGSARYRIYTAAGLSGGDVARVIANATLTFWSGIAALSGIGLLLWPVPLHLAGVEIGAGVQRAIGVVLLGAIVALVAFAGRRRSVGVFGWRVALPTRRQAVAMILVSACDVGLASAALFVLVPGLAWGGFPAFFVGYALAIVIAAISHAPGGIGVFEAVILLALPQVDRSGLAAALLAYRACYYLLPLVVAAVMMAWREGRRFHAPLDRLATDVAVAGRSVMHTVAPAFIATLVFTGGVMLLVSGALPALPGRLRDLAQVVPLPFVEASHIAASLVGTLLLFLAPGLYRRLDGAFIATRALLAAGVVFSLAKGIDYEEAGVLLALLGVLQWSRGAFYRRTAFTGDLLSPGWLAATGSAILLALWIGLFAFKHVEYRSALWWDFAWRGDASRFLRASLAVSVLAVAMMLRRLLLAPAPPPAAVALTGAALHAALATTDHSDAMLALTGDKRFLVAETGDAFLAYQVQGRTWIAMGDPVGPRAAWPDLMWRLRGLADAAQGRLLFYQIGPEALPVAIDLGFAIVKYGEEARVPLAGFTLAGPAGKPLRHAERRAEKAGAVFEIVPAAAVPALLPALEAVSDEWLAAKGRSEKAFSLGRFDSDYLSRFDCAVVREGERITAFANLWATPNRTELSVDLMRHRDALSYSAMDLLFARLMVWGRDQGYARFSLGLAPLSGLDARRLAPLWAQAANLVYRRGEGLYGFEGLRFYKQKFQPEWTPRYIAANGDLALARGLFDLNRLISGGRGSSAWMADRCDPLPGFPGAAIAT</sequence>
<evidence type="ECO:0000256" key="6">
    <source>
        <dbReference type="SAM" id="Phobius"/>
    </source>
</evidence>
<dbReference type="NCBIfam" id="NF033480">
    <property type="entry name" value="bifunc_MprF"/>
    <property type="match status" value="1"/>
</dbReference>
<feature type="transmembrane region" description="Helical" evidence="6">
    <location>
        <begin position="376"/>
        <end position="393"/>
    </location>
</feature>
<dbReference type="AlphaFoldDB" id="A0A558QUJ8"/>
<evidence type="ECO:0000256" key="2">
    <source>
        <dbReference type="ARBA" id="ARBA00022475"/>
    </source>
</evidence>
<keyword evidence="9" id="KW-1185">Reference proteome</keyword>
<feature type="domain" description="Phosphatidylglycerol lysyltransferase C-terminal" evidence="7">
    <location>
        <begin position="541"/>
        <end position="827"/>
    </location>
</feature>
<dbReference type="GO" id="GO:0055091">
    <property type="term" value="P:phospholipid homeostasis"/>
    <property type="evidence" value="ECO:0007669"/>
    <property type="project" value="TreeGrafter"/>
</dbReference>
<dbReference type="Proteomes" id="UP000318681">
    <property type="component" value="Unassembled WGS sequence"/>
</dbReference>
<dbReference type="InterPro" id="IPR016181">
    <property type="entry name" value="Acyl_CoA_acyltransferase"/>
</dbReference>
<feature type="transmembrane region" description="Helical" evidence="6">
    <location>
        <begin position="48"/>
        <end position="73"/>
    </location>
</feature>
<feature type="transmembrane region" description="Helical" evidence="6">
    <location>
        <begin position="333"/>
        <end position="355"/>
    </location>
</feature>
<name>A0A558QUJ8_9SPHN</name>
<accession>A0A558QUJ8</accession>
<dbReference type="OrthoDB" id="145485at2"/>
<dbReference type="PANTHER" id="PTHR34697">
    <property type="entry name" value="PHOSPHATIDYLGLYCEROL LYSYLTRANSFERASE"/>
    <property type="match status" value="1"/>
</dbReference>
<evidence type="ECO:0000256" key="3">
    <source>
        <dbReference type="ARBA" id="ARBA00022692"/>
    </source>
</evidence>
<protein>
    <submittedName>
        <fullName evidence="8">Bifunctional lysylphosphatidylglycerol flippase/synthetase MprF</fullName>
    </submittedName>
</protein>
<dbReference type="GO" id="GO:0005886">
    <property type="term" value="C:plasma membrane"/>
    <property type="evidence" value="ECO:0007669"/>
    <property type="project" value="UniProtKB-SubCell"/>
</dbReference>
<evidence type="ECO:0000313" key="8">
    <source>
        <dbReference type="EMBL" id="TVV70788.1"/>
    </source>
</evidence>
<keyword evidence="2" id="KW-1003">Cell membrane</keyword>
<reference evidence="8 9" key="1">
    <citation type="submission" date="2019-07" db="EMBL/GenBank/DDBJ databases">
        <title>Sphingomonas solaris sp. nov., isolated from a solar panel from Boston, Massachusetts.</title>
        <authorList>
            <person name="Tanner K."/>
            <person name="Pascual J."/>
            <person name="Mancuso C."/>
            <person name="Pereto J."/>
            <person name="Khalil A."/>
            <person name="Vilanova C."/>
        </authorList>
    </citation>
    <scope>NUCLEOTIDE SEQUENCE [LARGE SCALE GENOMIC DNA]</scope>
    <source>
        <strain evidence="8 9">R4DWN</strain>
    </source>
</reference>
<keyword evidence="5 6" id="KW-0472">Membrane</keyword>
<feature type="transmembrane region" description="Helical" evidence="6">
    <location>
        <begin position="239"/>
        <end position="269"/>
    </location>
</feature>
<dbReference type="Pfam" id="PF09924">
    <property type="entry name" value="LPG_synthase_C"/>
    <property type="match status" value="1"/>
</dbReference>
<organism evidence="8 9">
    <name type="scientific">Alterirhizorhabdus solaris</name>
    <dbReference type="NCBI Taxonomy" id="2529389"/>
    <lineage>
        <taxon>Bacteria</taxon>
        <taxon>Pseudomonadati</taxon>
        <taxon>Pseudomonadota</taxon>
        <taxon>Alphaproteobacteria</taxon>
        <taxon>Sphingomonadales</taxon>
        <taxon>Rhizorhabdaceae</taxon>
        <taxon>Alterirhizorhabdus</taxon>
    </lineage>
</organism>
<feature type="transmembrane region" description="Helical" evidence="6">
    <location>
        <begin position="496"/>
        <end position="513"/>
    </location>
</feature>
<evidence type="ECO:0000256" key="5">
    <source>
        <dbReference type="ARBA" id="ARBA00023136"/>
    </source>
</evidence>
<dbReference type="GO" id="GO:0016755">
    <property type="term" value="F:aminoacyltransferase activity"/>
    <property type="evidence" value="ECO:0007669"/>
    <property type="project" value="TreeGrafter"/>
</dbReference>
<gene>
    <name evidence="8" type="primary">mprF</name>
    <name evidence="8" type="ORF">FOY91_18310</name>
</gene>
<dbReference type="InterPro" id="IPR051211">
    <property type="entry name" value="PG_lysyltransferase"/>
</dbReference>